<dbReference type="Proteomes" id="UP000278143">
    <property type="component" value="Unassembled WGS sequence"/>
</dbReference>
<dbReference type="EMBL" id="KZ989665">
    <property type="protein sequence ID" value="RKP25656.1"/>
    <property type="molecule type" value="Genomic_DNA"/>
</dbReference>
<dbReference type="Pfam" id="PF00067">
    <property type="entry name" value="p450"/>
    <property type="match status" value="1"/>
</dbReference>
<dbReference type="GO" id="GO:0020037">
    <property type="term" value="F:heme binding"/>
    <property type="evidence" value="ECO:0007669"/>
    <property type="project" value="InterPro"/>
</dbReference>
<evidence type="ECO:0000256" key="5">
    <source>
        <dbReference type="ARBA" id="ARBA00023004"/>
    </source>
</evidence>
<dbReference type="PROSITE" id="PS00086">
    <property type="entry name" value="CYTOCHROME_P450"/>
    <property type="match status" value="1"/>
</dbReference>
<reference evidence="10" key="1">
    <citation type="journal article" date="2018" name="Nat. Microbiol.">
        <title>Leveraging single-cell genomics to expand the fungal tree of life.</title>
        <authorList>
            <person name="Ahrendt S.R."/>
            <person name="Quandt C.A."/>
            <person name="Ciobanu D."/>
            <person name="Clum A."/>
            <person name="Salamov A."/>
            <person name="Andreopoulos B."/>
            <person name="Cheng J.F."/>
            <person name="Woyke T."/>
            <person name="Pelin A."/>
            <person name="Henrissat B."/>
            <person name="Reynolds N.K."/>
            <person name="Benny G.L."/>
            <person name="Smith M.E."/>
            <person name="James T.Y."/>
            <person name="Grigoriev I.V."/>
        </authorList>
    </citation>
    <scope>NUCLEOTIDE SEQUENCE [LARGE SCALE GENOMIC DNA]</scope>
    <source>
        <strain evidence="10">Benny S71-1</strain>
    </source>
</reference>
<keyword evidence="5 7" id="KW-0408">Iron</keyword>
<dbReference type="PRINTS" id="PR00463">
    <property type="entry name" value="EP450I"/>
</dbReference>
<evidence type="ECO:0000256" key="1">
    <source>
        <dbReference type="ARBA" id="ARBA00001971"/>
    </source>
</evidence>
<evidence type="ECO:0000256" key="4">
    <source>
        <dbReference type="ARBA" id="ARBA00023002"/>
    </source>
</evidence>
<dbReference type="PANTHER" id="PTHR24305">
    <property type="entry name" value="CYTOCHROME P450"/>
    <property type="match status" value="1"/>
</dbReference>
<gene>
    <name evidence="9" type="ORF">SYNPS1DRAFT_6759</name>
</gene>
<evidence type="ECO:0000256" key="8">
    <source>
        <dbReference type="RuleBase" id="RU000461"/>
    </source>
</evidence>
<dbReference type="PRINTS" id="PR00385">
    <property type="entry name" value="P450"/>
</dbReference>
<feature type="binding site" description="axial binding residue" evidence="7">
    <location>
        <position position="143"/>
    </location>
    <ligand>
        <name>heme</name>
        <dbReference type="ChEBI" id="CHEBI:30413"/>
    </ligand>
    <ligandPart>
        <name>Fe</name>
        <dbReference type="ChEBI" id="CHEBI:18248"/>
    </ligandPart>
</feature>
<feature type="non-terminal residue" evidence="9">
    <location>
        <position position="1"/>
    </location>
</feature>
<evidence type="ECO:0000256" key="2">
    <source>
        <dbReference type="ARBA" id="ARBA00010617"/>
    </source>
</evidence>
<dbReference type="AlphaFoldDB" id="A0A4P9YZT6"/>
<name>A0A4P9YZT6_9FUNG</name>
<comment type="cofactor">
    <cofactor evidence="1 7">
        <name>heme</name>
        <dbReference type="ChEBI" id="CHEBI:30413"/>
    </cofactor>
</comment>
<evidence type="ECO:0000256" key="3">
    <source>
        <dbReference type="ARBA" id="ARBA00022723"/>
    </source>
</evidence>
<dbReference type="InterPro" id="IPR050121">
    <property type="entry name" value="Cytochrome_P450_monoxygenase"/>
</dbReference>
<accession>A0A4P9YZT6</accession>
<keyword evidence="3 7" id="KW-0479">Metal-binding</keyword>
<sequence>AGTDTTALTITWTMHLLMEHPAHMRRLRDEVIAAFPNLDVKITHDALQSLPFLDAVLHESMRVRAIVPYGMSRVIPEGGITLGGYYLPAGTTVSSSLNSLHYNEKVFPEPERFLPDRWLTATARQLGHMKHHFIPFSLGPRACIGRSLAWMEIRLAVAEVVRRFDFTALPG</sequence>
<dbReference type="OrthoDB" id="1470350at2759"/>
<evidence type="ECO:0000313" key="10">
    <source>
        <dbReference type="Proteomes" id="UP000278143"/>
    </source>
</evidence>
<dbReference type="InterPro" id="IPR017972">
    <property type="entry name" value="Cyt_P450_CS"/>
</dbReference>
<comment type="similarity">
    <text evidence="2 8">Belongs to the cytochrome P450 family.</text>
</comment>
<dbReference type="GO" id="GO:0005506">
    <property type="term" value="F:iron ion binding"/>
    <property type="evidence" value="ECO:0007669"/>
    <property type="project" value="InterPro"/>
</dbReference>
<dbReference type="InterPro" id="IPR002401">
    <property type="entry name" value="Cyt_P450_E_grp-I"/>
</dbReference>
<dbReference type="GO" id="GO:0016705">
    <property type="term" value="F:oxidoreductase activity, acting on paired donors, with incorporation or reduction of molecular oxygen"/>
    <property type="evidence" value="ECO:0007669"/>
    <property type="project" value="InterPro"/>
</dbReference>
<dbReference type="InterPro" id="IPR001128">
    <property type="entry name" value="Cyt_P450"/>
</dbReference>
<evidence type="ECO:0000313" key="9">
    <source>
        <dbReference type="EMBL" id="RKP25656.1"/>
    </source>
</evidence>
<keyword evidence="6 8" id="KW-0503">Monooxygenase</keyword>
<evidence type="ECO:0000256" key="6">
    <source>
        <dbReference type="ARBA" id="ARBA00023033"/>
    </source>
</evidence>
<dbReference type="GO" id="GO:0004497">
    <property type="term" value="F:monooxygenase activity"/>
    <property type="evidence" value="ECO:0007669"/>
    <property type="project" value="UniProtKB-KW"/>
</dbReference>
<evidence type="ECO:0000256" key="7">
    <source>
        <dbReference type="PIRSR" id="PIRSR602401-1"/>
    </source>
</evidence>
<keyword evidence="10" id="KW-1185">Reference proteome</keyword>
<dbReference type="SUPFAM" id="SSF48264">
    <property type="entry name" value="Cytochrome P450"/>
    <property type="match status" value="1"/>
</dbReference>
<keyword evidence="7 8" id="KW-0349">Heme</keyword>
<keyword evidence="4 8" id="KW-0560">Oxidoreductase</keyword>
<organism evidence="9 10">
    <name type="scientific">Syncephalis pseudoplumigaleata</name>
    <dbReference type="NCBI Taxonomy" id="1712513"/>
    <lineage>
        <taxon>Eukaryota</taxon>
        <taxon>Fungi</taxon>
        <taxon>Fungi incertae sedis</taxon>
        <taxon>Zoopagomycota</taxon>
        <taxon>Zoopagomycotina</taxon>
        <taxon>Zoopagomycetes</taxon>
        <taxon>Zoopagales</taxon>
        <taxon>Piptocephalidaceae</taxon>
        <taxon>Syncephalis</taxon>
    </lineage>
</organism>
<dbReference type="Gene3D" id="1.10.630.10">
    <property type="entry name" value="Cytochrome P450"/>
    <property type="match status" value="1"/>
</dbReference>
<dbReference type="InterPro" id="IPR036396">
    <property type="entry name" value="Cyt_P450_sf"/>
</dbReference>
<feature type="non-terminal residue" evidence="9">
    <location>
        <position position="171"/>
    </location>
</feature>
<dbReference type="PANTHER" id="PTHR24305:SF187">
    <property type="entry name" value="P450, PUTATIVE (EUROFUNG)-RELATED"/>
    <property type="match status" value="1"/>
</dbReference>
<protein>
    <submittedName>
        <fullName evidence="9">Cytochrome P450</fullName>
    </submittedName>
</protein>
<proteinExistence type="inferred from homology"/>